<reference evidence="2" key="1">
    <citation type="journal article" date="2019" name="Environ. Microbiol.">
        <title>Fungal ecological strategies reflected in gene transcription - a case study of two litter decomposers.</title>
        <authorList>
            <person name="Barbi F."/>
            <person name="Kohler A."/>
            <person name="Barry K."/>
            <person name="Baskaran P."/>
            <person name="Daum C."/>
            <person name="Fauchery L."/>
            <person name="Ihrmark K."/>
            <person name="Kuo A."/>
            <person name="LaButti K."/>
            <person name="Lipzen A."/>
            <person name="Morin E."/>
            <person name="Grigoriev I.V."/>
            <person name="Henrissat B."/>
            <person name="Lindahl B."/>
            <person name="Martin F."/>
        </authorList>
    </citation>
    <scope>NUCLEOTIDE SEQUENCE</scope>
    <source>
        <strain evidence="2">JB14</strain>
    </source>
</reference>
<keyword evidence="3" id="KW-1185">Reference proteome</keyword>
<dbReference type="Proteomes" id="UP000799118">
    <property type="component" value="Unassembled WGS sequence"/>
</dbReference>
<dbReference type="AlphaFoldDB" id="A0A6A4HFU1"/>
<proteinExistence type="predicted"/>
<gene>
    <name evidence="2" type="ORF">BT96DRAFT_922006</name>
</gene>
<evidence type="ECO:0000256" key="1">
    <source>
        <dbReference type="SAM" id="MobiDB-lite"/>
    </source>
</evidence>
<evidence type="ECO:0000313" key="3">
    <source>
        <dbReference type="Proteomes" id="UP000799118"/>
    </source>
</evidence>
<feature type="compositionally biased region" description="Gly residues" evidence="1">
    <location>
        <begin position="67"/>
        <end position="80"/>
    </location>
</feature>
<feature type="compositionally biased region" description="Basic residues" evidence="1">
    <location>
        <begin position="1"/>
        <end position="15"/>
    </location>
</feature>
<protein>
    <submittedName>
        <fullName evidence="2">Uncharacterized protein</fullName>
    </submittedName>
</protein>
<feature type="non-terminal residue" evidence="2">
    <location>
        <position position="1"/>
    </location>
</feature>
<accession>A0A6A4HFU1</accession>
<sequence length="99" mass="10134">RIRLRSSKPNPPHRRITQDDAPSMSMALPPAQAGQTDNGKNRGPPFTQPPQPQTLLPGAGAHSKPGTGSGSSGSVTGTGVGAMYVPQGGGSQRKKPRLG</sequence>
<dbReference type="EMBL" id="ML769510">
    <property type="protein sequence ID" value="KAE9396633.1"/>
    <property type="molecule type" value="Genomic_DNA"/>
</dbReference>
<evidence type="ECO:0000313" key="2">
    <source>
        <dbReference type="EMBL" id="KAE9396633.1"/>
    </source>
</evidence>
<name>A0A6A4HFU1_9AGAR</name>
<organism evidence="2 3">
    <name type="scientific">Gymnopus androsaceus JB14</name>
    <dbReference type="NCBI Taxonomy" id="1447944"/>
    <lineage>
        <taxon>Eukaryota</taxon>
        <taxon>Fungi</taxon>
        <taxon>Dikarya</taxon>
        <taxon>Basidiomycota</taxon>
        <taxon>Agaricomycotina</taxon>
        <taxon>Agaricomycetes</taxon>
        <taxon>Agaricomycetidae</taxon>
        <taxon>Agaricales</taxon>
        <taxon>Marasmiineae</taxon>
        <taxon>Omphalotaceae</taxon>
        <taxon>Gymnopus</taxon>
    </lineage>
</organism>
<feature type="region of interest" description="Disordered" evidence="1">
    <location>
        <begin position="1"/>
        <end position="99"/>
    </location>
</feature>